<reference evidence="2 3" key="1">
    <citation type="journal article" date="2013" name="BMC Genomics">
        <title>Reconstruction of the lipid metabolism for the microalga Monoraphidium neglectum from its genome sequence reveals characteristics suitable for biofuel production.</title>
        <authorList>
            <person name="Bogen C."/>
            <person name="Al-Dilaimi A."/>
            <person name="Albersmeier A."/>
            <person name="Wichmann J."/>
            <person name="Grundmann M."/>
            <person name="Rupp O."/>
            <person name="Lauersen K.J."/>
            <person name="Blifernez-Klassen O."/>
            <person name="Kalinowski J."/>
            <person name="Goesmann A."/>
            <person name="Mussgnug J.H."/>
            <person name="Kruse O."/>
        </authorList>
    </citation>
    <scope>NUCLEOTIDE SEQUENCE [LARGE SCALE GENOMIC DNA]</scope>
    <source>
        <strain evidence="2 3">SAG 48.87</strain>
    </source>
</reference>
<dbReference type="GeneID" id="25739563"/>
<dbReference type="OrthoDB" id="10257948at2759"/>
<name>A0A0D2MDK3_9CHLO</name>
<protein>
    <submittedName>
        <fullName evidence="2">Uncharacterized protein</fullName>
    </submittedName>
</protein>
<feature type="compositionally biased region" description="Acidic residues" evidence="1">
    <location>
        <begin position="40"/>
        <end position="50"/>
    </location>
</feature>
<evidence type="ECO:0000313" key="3">
    <source>
        <dbReference type="Proteomes" id="UP000054498"/>
    </source>
</evidence>
<evidence type="ECO:0000256" key="1">
    <source>
        <dbReference type="SAM" id="MobiDB-lite"/>
    </source>
</evidence>
<dbReference type="RefSeq" id="XP_013900289.1">
    <property type="nucleotide sequence ID" value="XM_014044835.1"/>
</dbReference>
<feature type="region of interest" description="Disordered" evidence="1">
    <location>
        <begin position="28"/>
        <end position="50"/>
    </location>
</feature>
<keyword evidence="3" id="KW-1185">Reference proteome</keyword>
<dbReference type="KEGG" id="mng:MNEG_6687"/>
<dbReference type="AlphaFoldDB" id="A0A0D2MDK3"/>
<sequence>ARSSDEDGTAAACELCGRSYPHEHVRAMYRGGGGGGGGSDGDDSGSEEER</sequence>
<feature type="non-terminal residue" evidence="2">
    <location>
        <position position="1"/>
    </location>
</feature>
<feature type="compositionally biased region" description="Gly residues" evidence="1">
    <location>
        <begin position="30"/>
        <end position="39"/>
    </location>
</feature>
<evidence type="ECO:0000313" key="2">
    <source>
        <dbReference type="EMBL" id="KIZ01270.1"/>
    </source>
</evidence>
<proteinExistence type="predicted"/>
<dbReference type="EMBL" id="KK101331">
    <property type="protein sequence ID" value="KIZ01270.1"/>
    <property type="molecule type" value="Genomic_DNA"/>
</dbReference>
<dbReference type="Proteomes" id="UP000054498">
    <property type="component" value="Unassembled WGS sequence"/>
</dbReference>
<gene>
    <name evidence="2" type="ORF">MNEG_6687</name>
</gene>
<accession>A0A0D2MDK3</accession>
<organism evidence="2 3">
    <name type="scientific">Monoraphidium neglectum</name>
    <dbReference type="NCBI Taxonomy" id="145388"/>
    <lineage>
        <taxon>Eukaryota</taxon>
        <taxon>Viridiplantae</taxon>
        <taxon>Chlorophyta</taxon>
        <taxon>core chlorophytes</taxon>
        <taxon>Chlorophyceae</taxon>
        <taxon>CS clade</taxon>
        <taxon>Sphaeropleales</taxon>
        <taxon>Selenastraceae</taxon>
        <taxon>Monoraphidium</taxon>
    </lineage>
</organism>